<feature type="domain" description="SKICH" evidence="10">
    <location>
        <begin position="11"/>
        <end position="114"/>
    </location>
</feature>
<keyword evidence="4 7" id="KW-0175">Coiled coil</keyword>
<dbReference type="Proteomes" id="UP000736164">
    <property type="component" value="Unassembled WGS sequence"/>
</dbReference>
<dbReference type="AlphaFoldDB" id="A0A8J7TBG3"/>
<evidence type="ECO:0000313" key="12">
    <source>
        <dbReference type="Proteomes" id="UP000736164"/>
    </source>
</evidence>
<evidence type="ECO:0000256" key="7">
    <source>
        <dbReference type="SAM" id="Coils"/>
    </source>
</evidence>
<protein>
    <submittedName>
        <fullName evidence="11">CACO1 protein</fullName>
    </submittedName>
</protein>
<keyword evidence="5" id="KW-0539">Nucleus</keyword>
<dbReference type="InterPro" id="IPR012852">
    <property type="entry name" value="CALCOCO1-like"/>
</dbReference>
<dbReference type="EMBL" id="JAAWVO010036829">
    <property type="protein sequence ID" value="MBN3317723.1"/>
    <property type="molecule type" value="Genomic_DNA"/>
</dbReference>
<dbReference type="PANTHER" id="PTHR31915">
    <property type="entry name" value="SKICH DOMAIN-CONTAINING PROTEIN"/>
    <property type="match status" value="1"/>
</dbReference>
<keyword evidence="3" id="KW-0963">Cytoplasm</keyword>
<feature type="coiled-coil region" evidence="7">
    <location>
        <begin position="386"/>
        <end position="466"/>
    </location>
</feature>
<dbReference type="Pfam" id="PF07888">
    <property type="entry name" value="CALCOCO1"/>
    <property type="match status" value="1"/>
</dbReference>
<dbReference type="PANTHER" id="PTHR31915:SF5">
    <property type="entry name" value="CALCIUM-BINDING AND COILED-COIL DOMAIN-CONTAINING PROTEIN 1"/>
    <property type="match status" value="1"/>
</dbReference>
<evidence type="ECO:0000256" key="5">
    <source>
        <dbReference type="ARBA" id="ARBA00023242"/>
    </source>
</evidence>
<feature type="coiled-coil region" evidence="7">
    <location>
        <begin position="250"/>
        <end position="298"/>
    </location>
</feature>
<dbReference type="Gene3D" id="2.60.40.2840">
    <property type="match status" value="1"/>
</dbReference>
<keyword evidence="12" id="KW-1185">Reference proteome</keyword>
<feature type="region of interest" description="Disordered" evidence="8">
    <location>
        <begin position="196"/>
        <end position="218"/>
    </location>
</feature>
<reference evidence="11" key="1">
    <citation type="journal article" date="2021" name="Cell">
        <title>Tracing the genetic footprints of vertebrate landing in non-teleost ray-finned fishes.</title>
        <authorList>
            <person name="Bi X."/>
            <person name="Wang K."/>
            <person name="Yang L."/>
            <person name="Pan H."/>
            <person name="Jiang H."/>
            <person name="Wei Q."/>
            <person name="Fang M."/>
            <person name="Yu H."/>
            <person name="Zhu C."/>
            <person name="Cai Y."/>
            <person name="He Y."/>
            <person name="Gan X."/>
            <person name="Zeng H."/>
            <person name="Yu D."/>
            <person name="Zhu Y."/>
            <person name="Jiang H."/>
            <person name="Qiu Q."/>
            <person name="Yang H."/>
            <person name="Zhang Y.E."/>
            <person name="Wang W."/>
            <person name="Zhu M."/>
            <person name="He S."/>
            <person name="Zhang G."/>
        </authorList>
    </citation>
    <scope>NUCLEOTIDE SEQUENCE</scope>
    <source>
        <strain evidence="11">Allg_001</strain>
    </source>
</reference>
<comment type="subcellular location">
    <subcellularLocation>
        <location evidence="2">Cytoplasm</location>
    </subcellularLocation>
    <subcellularLocation>
        <location evidence="1">Nucleus</location>
    </subcellularLocation>
</comment>
<evidence type="ECO:0000256" key="4">
    <source>
        <dbReference type="ARBA" id="ARBA00023054"/>
    </source>
</evidence>
<dbReference type="GO" id="GO:0005737">
    <property type="term" value="C:cytoplasm"/>
    <property type="evidence" value="ECO:0007669"/>
    <property type="project" value="UniProtKB-SubCell"/>
</dbReference>
<evidence type="ECO:0000256" key="6">
    <source>
        <dbReference type="ARBA" id="ARBA00037963"/>
    </source>
</evidence>
<evidence type="ECO:0000313" key="11">
    <source>
        <dbReference type="EMBL" id="MBN3317723.1"/>
    </source>
</evidence>
<feature type="region of interest" description="Disordered" evidence="8">
    <location>
        <begin position="520"/>
        <end position="649"/>
    </location>
</feature>
<evidence type="ECO:0000259" key="10">
    <source>
        <dbReference type="Pfam" id="PF17751"/>
    </source>
</evidence>
<comment type="similarity">
    <text evidence="6">Belongs to the CALCOCO family.</text>
</comment>
<dbReference type="Pfam" id="PF17751">
    <property type="entry name" value="SKICH"/>
    <property type="match status" value="1"/>
</dbReference>
<dbReference type="GO" id="GO:0005634">
    <property type="term" value="C:nucleus"/>
    <property type="evidence" value="ECO:0007669"/>
    <property type="project" value="UniProtKB-SubCell"/>
</dbReference>
<name>A0A8J7TBG3_ATRSP</name>
<comment type="caution">
    <text evidence="11">The sequence shown here is derived from an EMBL/GenBank/DDBJ whole genome shotgun (WGS) entry which is preliminary data.</text>
</comment>
<dbReference type="Gene3D" id="1.10.287.1490">
    <property type="match status" value="1"/>
</dbReference>
<evidence type="ECO:0000256" key="3">
    <source>
        <dbReference type="ARBA" id="ARBA00022490"/>
    </source>
</evidence>
<evidence type="ECO:0000256" key="8">
    <source>
        <dbReference type="SAM" id="MobiDB-lite"/>
    </source>
</evidence>
<feature type="non-terminal residue" evidence="11">
    <location>
        <position position="1"/>
    </location>
</feature>
<evidence type="ECO:0000259" key="9">
    <source>
        <dbReference type="Pfam" id="PF07888"/>
    </source>
</evidence>
<sequence length="649" mass="73953">METTAPPQWRVEFRNVGRSYFPQSRVECHYSMSPLHCWASSDWIGLFKVGWSSTRDYHTFVWALSPEGYSEGTSANGCVHFQACYLPRPGEDSYQFVYVDQRGEVCARSSPFTFCAPKPLDELVTLEERREGEEEEEGEGMLLVIPRAELLQARLEECLRERAELLQAREATQRGREEEREEWDRQRRELSERLGRAREEASRLRETRQGAESAREAAVAERDALLAEVAAGRRRVGELEEAVGALGDRGREREAELDRMKERLRRLTQQQEQAVRQKREEEEERKALQGKLLSSEEELHRMCSEFQSLRGSLAERETQALTLRDTISTLTLRLNTAQQREAETDSLRQELSSLRERLCASERRVEGLGAELEVVGGQRDRGQTELHQARLEAAQLTLQLAETRLAMREGRARWQGEREALQQSAQMDRERIAELSEALQQAEARLQEERMEREKAEVELARERDCNRVQRGEASRELQELKSSLRLGQREKEHLLHQQQELLQYVRQLEQRLEAVADAKWRDAASDSNSRPDSPVSESEEDSPEALQPPHPLGAYSLCDPPTFTTEALLLATPPPSPQGGVVISQPAPLSSPRQQDTESLAHSSESEPEDEKELALYGAQSSGDETALLLPEHNCPAEGERSGSPLWN</sequence>
<evidence type="ECO:0000256" key="1">
    <source>
        <dbReference type="ARBA" id="ARBA00004123"/>
    </source>
</evidence>
<dbReference type="InterPro" id="IPR051002">
    <property type="entry name" value="UBA_autophagy_assoc_protein"/>
</dbReference>
<dbReference type="InterPro" id="IPR041611">
    <property type="entry name" value="SKICH"/>
</dbReference>
<dbReference type="GO" id="GO:0003713">
    <property type="term" value="F:transcription coactivator activity"/>
    <property type="evidence" value="ECO:0007669"/>
    <property type="project" value="TreeGrafter"/>
</dbReference>
<feature type="domain" description="Calcium binding and coiled-coil" evidence="9">
    <location>
        <begin position="118"/>
        <end position="599"/>
    </location>
</feature>
<feature type="compositionally biased region" description="Polar residues" evidence="8">
    <location>
        <begin position="588"/>
        <end position="604"/>
    </location>
</feature>
<organism evidence="11 12">
    <name type="scientific">Atractosteus spatula</name>
    <name type="common">Alligator gar</name>
    <name type="synonym">Lepisosteus spatula</name>
    <dbReference type="NCBI Taxonomy" id="7917"/>
    <lineage>
        <taxon>Eukaryota</taxon>
        <taxon>Metazoa</taxon>
        <taxon>Chordata</taxon>
        <taxon>Craniata</taxon>
        <taxon>Vertebrata</taxon>
        <taxon>Euteleostomi</taxon>
        <taxon>Actinopterygii</taxon>
        <taxon>Neopterygii</taxon>
        <taxon>Holostei</taxon>
        <taxon>Semionotiformes</taxon>
        <taxon>Lepisosteidae</taxon>
        <taxon>Atractosteus</taxon>
    </lineage>
</organism>
<proteinExistence type="inferred from homology"/>
<accession>A0A8J7TBG3</accession>
<evidence type="ECO:0000256" key="2">
    <source>
        <dbReference type="ARBA" id="ARBA00004496"/>
    </source>
</evidence>
<gene>
    <name evidence="11" type="primary">Calcoco1</name>
    <name evidence="11" type="ORF">GTO95_0014175</name>
</gene>
<feature type="non-terminal residue" evidence="11">
    <location>
        <position position="649"/>
    </location>
</feature>
<dbReference type="GO" id="GO:0045944">
    <property type="term" value="P:positive regulation of transcription by RNA polymerase II"/>
    <property type="evidence" value="ECO:0007669"/>
    <property type="project" value="TreeGrafter"/>
</dbReference>